<dbReference type="EMBL" id="JANPWB010000003">
    <property type="protein sequence ID" value="KAJ1200667.1"/>
    <property type="molecule type" value="Genomic_DNA"/>
</dbReference>
<protein>
    <submittedName>
        <fullName evidence="2">Uncharacterized protein</fullName>
    </submittedName>
</protein>
<name>A0AAV7VIW5_PLEWA</name>
<evidence type="ECO:0000256" key="1">
    <source>
        <dbReference type="SAM" id="MobiDB-lite"/>
    </source>
</evidence>
<comment type="caution">
    <text evidence="2">The sequence shown here is derived from an EMBL/GenBank/DDBJ whole genome shotgun (WGS) entry which is preliminary data.</text>
</comment>
<keyword evidence="3" id="KW-1185">Reference proteome</keyword>
<gene>
    <name evidence="2" type="ORF">NDU88_004488</name>
</gene>
<proteinExistence type="predicted"/>
<evidence type="ECO:0000313" key="3">
    <source>
        <dbReference type="Proteomes" id="UP001066276"/>
    </source>
</evidence>
<dbReference type="AlphaFoldDB" id="A0AAV7VIW5"/>
<reference evidence="2" key="1">
    <citation type="journal article" date="2022" name="bioRxiv">
        <title>Sequencing and chromosome-scale assembly of the giantPleurodeles waltlgenome.</title>
        <authorList>
            <person name="Brown T."/>
            <person name="Elewa A."/>
            <person name="Iarovenko S."/>
            <person name="Subramanian E."/>
            <person name="Araus A.J."/>
            <person name="Petzold A."/>
            <person name="Susuki M."/>
            <person name="Suzuki K.-i.T."/>
            <person name="Hayashi T."/>
            <person name="Toyoda A."/>
            <person name="Oliveira C."/>
            <person name="Osipova E."/>
            <person name="Leigh N.D."/>
            <person name="Simon A."/>
            <person name="Yun M.H."/>
        </authorList>
    </citation>
    <scope>NUCLEOTIDE SEQUENCE</scope>
    <source>
        <strain evidence="2">20211129_DDA</strain>
        <tissue evidence="2">Liver</tissue>
    </source>
</reference>
<evidence type="ECO:0000313" key="2">
    <source>
        <dbReference type="EMBL" id="KAJ1200667.1"/>
    </source>
</evidence>
<dbReference type="Proteomes" id="UP001066276">
    <property type="component" value="Chromosome 2_1"/>
</dbReference>
<organism evidence="2 3">
    <name type="scientific">Pleurodeles waltl</name>
    <name type="common">Iberian ribbed newt</name>
    <dbReference type="NCBI Taxonomy" id="8319"/>
    <lineage>
        <taxon>Eukaryota</taxon>
        <taxon>Metazoa</taxon>
        <taxon>Chordata</taxon>
        <taxon>Craniata</taxon>
        <taxon>Vertebrata</taxon>
        <taxon>Euteleostomi</taxon>
        <taxon>Amphibia</taxon>
        <taxon>Batrachia</taxon>
        <taxon>Caudata</taxon>
        <taxon>Salamandroidea</taxon>
        <taxon>Salamandridae</taxon>
        <taxon>Pleurodelinae</taxon>
        <taxon>Pleurodeles</taxon>
    </lineage>
</organism>
<feature type="region of interest" description="Disordered" evidence="1">
    <location>
        <begin position="1"/>
        <end position="37"/>
    </location>
</feature>
<sequence>MPLSVIGEDAIGHPEPNPPGNAIRIPGSSLPGGTKKNTETEWTLMRGDQNQDAHSSVIPGGTRLTRACAHL</sequence>
<accession>A0AAV7VIW5</accession>